<evidence type="ECO:0000256" key="6">
    <source>
        <dbReference type="ARBA" id="ARBA00022670"/>
    </source>
</evidence>
<evidence type="ECO:0000313" key="11">
    <source>
        <dbReference type="Proteomes" id="UP000886758"/>
    </source>
</evidence>
<dbReference type="Proteomes" id="UP000886758">
    <property type="component" value="Unassembled WGS sequence"/>
</dbReference>
<evidence type="ECO:0000256" key="9">
    <source>
        <dbReference type="ARBA" id="ARBA00023049"/>
    </source>
</evidence>
<comment type="cofactor">
    <cofactor evidence="2">
        <name>Mg(2+)</name>
        <dbReference type="ChEBI" id="CHEBI:18420"/>
    </cofactor>
</comment>
<dbReference type="GO" id="GO:0008237">
    <property type="term" value="F:metallopeptidase activity"/>
    <property type="evidence" value="ECO:0007669"/>
    <property type="project" value="UniProtKB-KW"/>
</dbReference>
<keyword evidence="7" id="KW-0479">Metal-binding</keyword>
<organism evidence="10 11">
    <name type="scientific">Candidatus Pelethenecus faecipullorum</name>
    <dbReference type="NCBI Taxonomy" id="2840900"/>
    <lineage>
        <taxon>Bacteria</taxon>
        <taxon>Bacillati</taxon>
        <taxon>Mycoplasmatota</taxon>
        <taxon>Mollicutes</taxon>
        <taxon>Candidatus Pelethenecus</taxon>
    </lineage>
</organism>
<dbReference type="EMBL" id="DVLF01000054">
    <property type="protein sequence ID" value="HIT49710.1"/>
    <property type="molecule type" value="Genomic_DNA"/>
</dbReference>
<dbReference type="GO" id="GO:0046872">
    <property type="term" value="F:metal ion binding"/>
    <property type="evidence" value="ECO:0007669"/>
    <property type="project" value="UniProtKB-KW"/>
</dbReference>
<dbReference type="InterPro" id="IPR000787">
    <property type="entry name" value="Peptidase_M29"/>
</dbReference>
<dbReference type="Pfam" id="PF02073">
    <property type="entry name" value="Peptidase_M29"/>
    <property type="match status" value="1"/>
</dbReference>
<dbReference type="GO" id="GO:0006508">
    <property type="term" value="P:proteolysis"/>
    <property type="evidence" value="ECO:0007669"/>
    <property type="project" value="UniProtKB-KW"/>
</dbReference>
<name>A0A9D1GQG5_9MOLU</name>
<evidence type="ECO:0000256" key="2">
    <source>
        <dbReference type="ARBA" id="ARBA00001946"/>
    </source>
</evidence>
<keyword evidence="6" id="KW-0645">Protease</keyword>
<dbReference type="PRINTS" id="PR00919">
    <property type="entry name" value="THERMOPTASE"/>
</dbReference>
<evidence type="ECO:0000313" key="10">
    <source>
        <dbReference type="EMBL" id="HIT49710.1"/>
    </source>
</evidence>
<comment type="cofactor">
    <cofactor evidence="1">
        <name>Co(2+)</name>
        <dbReference type="ChEBI" id="CHEBI:48828"/>
    </cofactor>
</comment>
<evidence type="ECO:0000256" key="7">
    <source>
        <dbReference type="ARBA" id="ARBA00022723"/>
    </source>
</evidence>
<comment type="similarity">
    <text evidence="4">Belongs to the peptidase M29 family.</text>
</comment>
<sequence length="409" mass="46131">MKKSILKEYAKLIVKVGANVQKGQDVIIQASVEEAYFVPYVVEAAYKAKAKYVSVDWSSTELTKLNYKYASTKTLSHLPEWKVEKMEYIAQTLPAHIYLVSDDPDGLAGIDQKKMLDVQQAIGPIRMKYRERMDNRYQWVIAGIPGEKWAKKIFPDCSSKKAVELLWDAILKVTRAYGDSVENWHKHNENLAAKATLLNDLRIKKLTYRSANGTDFTVELKESALFCAGGAYTLNGVYYNPNMPTEECFTSPDKYSANGVVMATKPLSVRGVLVDHFGFRFEQGKITEVLCENAEHKEVLEHLIATDEGAKMLGEVALVPFDSPVNQTGLLFYNTLYDENACCHLAIGRAFNECIRGYEQMSEEEIKKEDLNTSMIHVDFMIGSSDLSIVATTYDQKEVTIFKDGTWAI</sequence>
<keyword evidence="9" id="KW-0482">Metalloprotease</keyword>
<proteinExistence type="inferred from homology"/>
<evidence type="ECO:0000256" key="3">
    <source>
        <dbReference type="ARBA" id="ARBA00001947"/>
    </source>
</evidence>
<dbReference type="AlphaFoldDB" id="A0A9D1GQG5"/>
<dbReference type="InterPro" id="IPR035097">
    <property type="entry name" value="M29_N-terminal"/>
</dbReference>
<dbReference type="PANTHER" id="PTHR34448">
    <property type="entry name" value="AMINOPEPTIDASE"/>
    <property type="match status" value="1"/>
</dbReference>
<comment type="caution">
    <text evidence="10">The sequence shown here is derived from an EMBL/GenBank/DDBJ whole genome shotgun (WGS) entry which is preliminary data.</text>
</comment>
<dbReference type="SUPFAM" id="SSF144052">
    <property type="entry name" value="Thermophilic metalloprotease-like"/>
    <property type="match status" value="1"/>
</dbReference>
<keyword evidence="5 10" id="KW-0031">Aminopeptidase</keyword>
<protein>
    <submittedName>
        <fullName evidence="10">Aminopeptidase</fullName>
    </submittedName>
</protein>
<dbReference type="Gene3D" id="3.40.1830.10">
    <property type="entry name" value="Thermophilic metalloprotease (M29)"/>
    <property type="match status" value="1"/>
</dbReference>
<evidence type="ECO:0000256" key="4">
    <source>
        <dbReference type="ARBA" id="ARBA00008236"/>
    </source>
</evidence>
<dbReference type="GO" id="GO:0004177">
    <property type="term" value="F:aminopeptidase activity"/>
    <property type="evidence" value="ECO:0007669"/>
    <property type="project" value="UniProtKB-KW"/>
</dbReference>
<evidence type="ECO:0000256" key="5">
    <source>
        <dbReference type="ARBA" id="ARBA00022438"/>
    </source>
</evidence>
<reference evidence="10" key="1">
    <citation type="submission" date="2020-10" db="EMBL/GenBank/DDBJ databases">
        <authorList>
            <person name="Gilroy R."/>
        </authorList>
    </citation>
    <scope>NUCLEOTIDE SEQUENCE</scope>
    <source>
        <strain evidence="10">ChiW17-6978</strain>
    </source>
</reference>
<dbReference type="PANTHER" id="PTHR34448:SF3">
    <property type="entry name" value="AMINOPEPTIDASE AMPS"/>
    <property type="match status" value="1"/>
</dbReference>
<gene>
    <name evidence="10" type="ORF">IAD46_01655</name>
</gene>
<dbReference type="InterPro" id="IPR052170">
    <property type="entry name" value="M29_Exopeptidase"/>
</dbReference>
<evidence type="ECO:0000256" key="1">
    <source>
        <dbReference type="ARBA" id="ARBA00001941"/>
    </source>
</evidence>
<reference evidence="10" key="2">
    <citation type="journal article" date="2021" name="PeerJ">
        <title>Extensive microbial diversity within the chicken gut microbiome revealed by metagenomics and culture.</title>
        <authorList>
            <person name="Gilroy R."/>
            <person name="Ravi A."/>
            <person name="Getino M."/>
            <person name="Pursley I."/>
            <person name="Horton D.L."/>
            <person name="Alikhan N.F."/>
            <person name="Baker D."/>
            <person name="Gharbi K."/>
            <person name="Hall N."/>
            <person name="Watson M."/>
            <person name="Adriaenssens E.M."/>
            <person name="Foster-Nyarko E."/>
            <person name="Jarju S."/>
            <person name="Secka A."/>
            <person name="Antonio M."/>
            <person name="Oren A."/>
            <person name="Chaudhuri R.R."/>
            <person name="La Ragione R."/>
            <person name="Hildebrand F."/>
            <person name="Pallen M.J."/>
        </authorList>
    </citation>
    <scope>NUCLEOTIDE SEQUENCE</scope>
    <source>
        <strain evidence="10">ChiW17-6978</strain>
    </source>
</reference>
<comment type="cofactor">
    <cofactor evidence="3">
        <name>Zn(2+)</name>
        <dbReference type="ChEBI" id="CHEBI:29105"/>
    </cofactor>
</comment>
<accession>A0A9D1GQG5</accession>
<keyword evidence="8" id="KW-0378">Hydrolase</keyword>
<evidence type="ECO:0000256" key="8">
    <source>
        <dbReference type="ARBA" id="ARBA00022801"/>
    </source>
</evidence>